<dbReference type="EMBL" id="JADIMT010000033">
    <property type="protein sequence ID" value="MBO8435807.1"/>
    <property type="molecule type" value="Genomic_DNA"/>
</dbReference>
<dbReference type="InterPro" id="IPR036412">
    <property type="entry name" value="HAD-like_sf"/>
</dbReference>
<dbReference type="GO" id="GO:0016791">
    <property type="term" value="F:phosphatase activity"/>
    <property type="evidence" value="ECO:0007669"/>
    <property type="project" value="TreeGrafter"/>
</dbReference>
<dbReference type="Pfam" id="PF08282">
    <property type="entry name" value="Hydrolase_3"/>
    <property type="match status" value="1"/>
</dbReference>
<name>A0A9D9DZB7_9SPIO</name>
<dbReference type="Gene3D" id="3.30.1240.10">
    <property type="match status" value="1"/>
</dbReference>
<proteinExistence type="predicted"/>
<dbReference type="SUPFAM" id="SSF56784">
    <property type="entry name" value="HAD-like"/>
    <property type="match status" value="1"/>
</dbReference>
<dbReference type="InterPro" id="IPR006379">
    <property type="entry name" value="HAD-SF_hydro_IIB"/>
</dbReference>
<keyword evidence="1" id="KW-0378">Hydrolase</keyword>
<dbReference type="SFLD" id="SFLDS00003">
    <property type="entry name" value="Haloacid_Dehalogenase"/>
    <property type="match status" value="1"/>
</dbReference>
<dbReference type="GO" id="GO:0005829">
    <property type="term" value="C:cytosol"/>
    <property type="evidence" value="ECO:0007669"/>
    <property type="project" value="TreeGrafter"/>
</dbReference>
<evidence type="ECO:0000313" key="1">
    <source>
        <dbReference type="EMBL" id="MBO8435807.1"/>
    </source>
</evidence>
<dbReference type="SFLD" id="SFLDG01140">
    <property type="entry name" value="C2.B:_Phosphomannomutase_and_P"/>
    <property type="match status" value="1"/>
</dbReference>
<reference evidence="1" key="1">
    <citation type="submission" date="2020-10" db="EMBL/GenBank/DDBJ databases">
        <authorList>
            <person name="Gilroy R."/>
        </authorList>
    </citation>
    <scope>NUCLEOTIDE SEQUENCE</scope>
    <source>
        <strain evidence="1">7293</strain>
    </source>
</reference>
<dbReference type="PANTHER" id="PTHR10000:SF25">
    <property type="entry name" value="PHOSPHATASE YKRA-RELATED"/>
    <property type="match status" value="1"/>
</dbReference>
<dbReference type="NCBIfam" id="TIGR00099">
    <property type="entry name" value="Cof-subfamily"/>
    <property type="match status" value="1"/>
</dbReference>
<reference evidence="1" key="2">
    <citation type="journal article" date="2021" name="PeerJ">
        <title>Extensive microbial diversity within the chicken gut microbiome revealed by metagenomics and culture.</title>
        <authorList>
            <person name="Gilroy R."/>
            <person name="Ravi A."/>
            <person name="Getino M."/>
            <person name="Pursley I."/>
            <person name="Horton D.L."/>
            <person name="Alikhan N.F."/>
            <person name="Baker D."/>
            <person name="Gharbi K."/>
            <person name="Hall N."/>
            <person name="Watson M."/>
            <person name="Adriaenssens E.M."/>
            <person name="Foster-Nyarko E."/>
            <person name="Jarju S."/>
            <person name="Secka A."/>
            <person name="Antonio M."/>
            <person name="Oren A."/>
            <person name="Chaudhuri R.R."/>
            <person name="La Ragione R."/>
            <person name="Hildebrand F."/>
            <person name="Pallen M.J."/>
        </authorList>
    </citation>
    <scope>NUCLEOTIDE SEQUENCE</scope>
    <source>
        <strain evidence="1">7293</strain>
    </source>
</reference>
<dbReference type="NCBIfam" id="TIGR01484">
    <property type="entry name" value="HAD-SF-IIB"/>
    <property type="match status" value="1"/>
</dbReference>
<dbReference type="AlphaFoldDB" id="A0A9D9DZB7"/>
<protein>
    <submittedName>
        <fullName evidence="1">HAD family hydrolase</fullName>
    </submittedName>
</protein>
<comment type="caution">
    <text evidence="1">The sequence shown here is derived from an EMBL/GenBank/DDBJ whole genome shotgun (WGS) entry which is preliminary data.</text>
</comment>
<dbReference type="InterPro" id="IPR000150">
    <property type="entry name" value="Cof"/>
</dbReference>
<dbReference type="InterPro" id="IPR023214">
    <property type="entry name" value="HAD_sf"/>
</dbReference>
<sequence length="274" mass="29737">MNFFFDIDGTILPFGKSAPRSAVEAIHALRADGHRAFLATGRSPVEVNQSVYDIGFDGGVFSAGAAIIADNKCIYQKVMSRSERDFLLSYCEKRGFRVLVQTMKGTFVSQSDFDFWRSAMIEHTGAAVSLSSIVIAPSVPEDIPVIKLLYVAENAPLESVRKDLEDEFDVVDNTVGLPSWMMGEIVMKGISKATGIDKILKYYGDPLSSSAAFGDGANDIEMVEYAEYGISMGNASDELKAVADWIAPSVEEDGLSCGISHVLKISTEQSSCVR</sequence>
<organism evidence="1 2">
    <name type="scientific">Candidatus Ornithospirochaeta stercoripullorum</name>
    <dbReference type="NCBI Taxonomy" id="2840899"/>
    <lineage>
        <taxon>Bacteria</taxon>
        <taxon>Pseudomonadati</taxon>
        <taxon>Spirochaetota</taxon>
        <taxon>Spirochaetia</taxon>
        <taxon>Spirochaetales</taxon>
        <taxon>Spirochaetaceae</taxon>
        <taxon>Spirochaetaceae incertae sedis</taxon>
        <taxon>Candidatus Ornithospirochaeta</taxon>
    </lineage>
</organism>
<evidence type="ECO:0000313" key="2">
    <source>
        <dbReference type="Proteomes" id="UP000823615"/>
    </source>
</evidence>
<dbReference type="Gene3D" id="3.40.50.1000">
    <property type="entry name" value="HAD superfamily/HAD-like"/>
    <property type="match status" value="1"/>
</dbReference>
<gene>
    <name evidence="1" type="ORF">IAA97_02355</name>
</gene>
<dbReference type="Proteomes" id="UP000823615">
    <property type="component" value="Unassembled WGS sequence"/>
</dbReference>
<accession>A0A9D9DZB7</accession>
<dbReference type="GO" id="GO:0000287">
    <property type="term" value="F:magnesium ion binding"/>
    <property type="evidence" value="ECO:0007669"/>
    <property type="project" value="TreeGrafter"/>
</dbReference>
<dbReference type="PANTHER" id="PTHR10000">
    <property type="entry name" value="PHOSPHOSERINE PHOSPHATASE"/>
    <property type="match status" value="1"/>
</dbReference>